<evidence type="ECO:0000313" key="2">
    <source>
        <dbReference type="EMBL" id="WHY88955.1"/>
    </source>
</evidence>
<proteinExistence type="predicted"/>
<dbReference type="Gene3D" id="2.30.22.10">
    <property type="entry name" value="Head domain of nucleotide exchange factor GrpE"/>
    <property type="match status" value="1"/>
</dbReference>
<dbReference type="InterPro" id="IPR009012">
    <property type="entry name" value="GrpE_head"/>
</dbReference>
<dbReference type="InterPro" id="IPR000740">
    <property type="entry name" value="GrpE"/>
</dbReference>
<evidence type="ECO:0000313" key="3">
    <source>
        <dbReference type="Proteomes" id="UP001178288"/>
    </source>
</evidence>
<accession>A0AA95MSU1</accession>
<organism evidence="2 3">
    <name type="scientific">Neobacillus novalis</name>
    <dbReference type="NCBI Taxonomy" id="220687"/>
    <lineage>
        <taxon>Bacteria</taxon>
        <taxon>Bacillati</taxon>
        <taxon>Bacillota</taxon>
        <taxon>Bacilli</taxon>
        <taxon>Bacillales</taxon>
        <taxon>Bacillaceae</taxon>
        <taxon>Neobacillus</taxon>
    </lineage>
</organism>
<gene>
    <name evidence="2" type="primary">grpE</name>
    <name evidence="2" type="ORF">QNH39_05415</name>
</gene>
<dbReference type="GO" id="GO:0051087">
    <property type="term" value="F:protein-folding chaperone binding"/>
    <property type="evidence" value="ECO:0007669"/>
    <property type="project" value="InterPro"/>
</dbReference>
<protein>
    <submittedName>
        <fullName evidence="2">Nucleotide exchange factor GrpE</fullName>
    </submittedName>
</protein>
<name>A0AA95MSU1_9BACI</name>
<evidence type="ECO:0000256" key="1">
    <source>
        <dbReference type="ARBA" id="ARBA00023186"/>
    </source>
</evidence>
<reference evidence="2" key="1">
    <citation type="submission" date="2023-05" db="EMBL/GenBank/DDBJ databases">
        <title>Comparative genomics of Bacillaceae isolates and their secondary metabolite potential.</title>
        <authorList>
            <person name="Song L."/>
            <person name="Nielsen L.J."/>
            <person name="Mohite O."/>
            <person name="Xu X."/>
            <person name="Weber T."/>
            <person name="Kovacs A.T."/>
        </authorList>
    </citation>
    <scope>NUCLEOTIDE SEQUENCE</scope>
    <source>
        <strain evidence="2">XLM17</strain>
    </source>
</reference>
<dbReference type="GO" id="GO:0042803">
    <property type="term" value="F:protein homodimerization activity"/>
    <property type="evidence" value="ECO:0007669"/>
    <property type="project" value="InterPro"/>
</dbReference>
<keyword evidence="3" id="KW-1185">Reference proteome</keyword>
<dbReference type="AlphaFoldDB" id="A0AA95MSU1"/>
<keyword evidence="1" id="KW-0143">Chaperone</keyword>
<dbReference type="Pfam" id="PF01025">
    <property type="entry name" value="GrpE"/>
    <property type="match status" value="1"/>
</dbReference>
<dbReference type="GO" id="GO:0006457">
    <property type="term" value="P:protein folding"/>
    <property type="evidence" value="ECO:0007669"/>
    <property type="project" value="InterPro"/>
</dbReference>
<dbReference type="RefSeq" id="WP_235845506.1">
    <property type="nucleotide sequence ID" value="NZ_CP126114.1"/>
</dbReference>
<dbReference type="EMBL" id="CP126114">
    <property type="protein sequence ID" value="WHY88955.1"/>
    <property type="molecule type" value="Genomic_DNA"/>
</dbReference>
<dbReference type="GO" id="GO:0000774">
    <property type="term" value="F:adenyl-nucleotide exchange factor activity"/>
    <property type="evidence" value="ECO:0007669"/>
    <property type="project" value="InterPro"/>
</dbReference>
<dbReference type="KEGG" id="nnv:QNH39_05415"/>
<sequence length="199" mass="22858">MDSLYIEKFKKQLQELKPIQPLDLESNPEVSQGDFQGLINEFKDEVKKGNRASFKLLQELLAKFEEFSDVAAPEDKGALEQTDSKDEGKITELINLTIQAVDSMDLIYQSALKTDLKEWGTQIEKVINDYLKLLELYGIEEIKVLGEFINGETMISIGTVPESFQEQLKKFQVYAVHERGFRFKENGKLIREAKVITIY</sequence>
<dbReference type="Proteomes" id="UP001178288">
    <property type="component" value="Chromosome"/>
</dbReference>